<gene>
    <name evidence="2" type="ORF">Ctob_010971</name>
</gene>
<keyword evidence="3" id="KW-1185">Reference proteome</keyword>
<dbReference type="AlphaFoldDB" id="A0A0M0K558"/>
<proteinExistence type="predicted"/>
<accession>A0A0M0K558</accession>
<dbReference type="EMBL" id="JWZX01001360">
    <property type="protein sequence ID" value="KOO33986.1"/>
    <property type="molecule type" value="Genomic_DNA"/>
</dbReference>
<evidence type="ECO:0000313" key="2">
    <source>
        <dbReference type="EMBL" id="KOO33986.1"/>
    </source>
</evidence>
<evidence type="ECO:0000256" key="1">
    <source>
        <dbReference type="SAM" id="MobiDB-lite"/>
    </source>
</evidence>
<feature type="region of interest" description="Disordered" evidence="1">
    <location>
        <begin position="62"/>
        <end position="122"/>
    </location>
</feature>
<dbReference type="Proteomes" id="UP000037460">
    <property type="component" value="Unassembled WGS sequence"/>
</dbReference>
<name>A0A0M0K558_9EUKA</name>
<organism evidence="2 3">
    <name type="scientific">Chrysochromulina tobinii</name>
    <dbReference type="NCBI Taxonomy" id="1460289"/>
    <lineage>
        <taxon>Eukaryota</taxon>
        <taxon>Haptista</taxon>
        <taxon>Haptophyta</taxon>
        <taxon>Prymnesiophyceae</taxon>
        <taxon>Prymnesiales</taxon>
        <taxon>Chrysochromulinaceae</taxon>
        <taxon>Chrysochromulina</taxon>
    </lineage>
</organism>
<comment type="caution">
    <text evidence="2">The sequence shown here is derived from an EMBL/GenBank/DDBJ whole genome shotgun (WGS) entry which is preliminary data.</text>
</comment>
<evidence type="ECO:0000313" key="3">
    <source>
        <dbReference type="Proteomes" id="UP000037460"/>
    </source>
</evidence>
<protein>
    <submittedName>
        <fullName evidence="2">Uncharacterized protein</fullName>
    </submittedName>
</protein>
<sequence>MADVRVPSDDWRLRAPSWAPDDWRLSAPSWARSIGDGVVGEAARSASGIEMYISGIEIDMTDNSGIEDSDGARSPIPRRGGGRGVPSPKLGVPPPKLGVLIGASTESEDDEAVRSPIPIDPR</sequence>
<reference evidence="3" key="1">
    <citation type="journal article" date="2015" name="PLoS Genet.">
        <title>Genome Sequence and Transcriptome Analyses of Chrysochromulina tobin: Metabolic Tools for Enhanced Algal Fitness in the Prominent Order Prymnesiales (Haptophyceae).</title>
        <authorList>
            <person name="Hovde B.T."/>
            <person name="Deodato C.R."/>
            <person name="Hunsperger H.M."/>
            <person name="Ryken S.A."/>
            <person name="Yost W."/>
            <person name="Jha R.K."/>
            <person name="Patterson J."/>
            <person name="Monnat R.J. Jr."/>
            <person name="Barlow S.B."/>
            <person name="Starkenburg S.R."/>
            <person name="Cattolico R.A."/>
        </authorList>
    </citation>
    <scope>NUCLEOTIDE SEQUENCE</scope>
    <source>
        <strain evidence="3">CCMP291</strain>
    </source>
</reference>